<dbReference type="InterPro" id="IPR036259">
    <property type="entry name" value="MFS_trans_sf"/>
</dbReference>
<dbReference type="GO" id="GO:0016020">
    <property type="term" value="C:membrane"/>
    <property type="evidence" value="ECO:0007669"/>
    <property type="project" value="UniProtKB-SubCell"/>
</dbReference>
<feature type="transmembrane region" description="Helical" evidence="6">
    <location>
        <begin position="570"/>
        <end position="598"/>
    </location>
</feature>
<dbReference type="Proteomes" id="UP001140206">
    <property type="component" value="Chromosome 1"/>
</dbReference>
<comment type="similarity">
    <text evidence="2">Belongs to the major facilitator superfamily. Proton-dependent oligopeptide transporter (POT/PTR) (TC 2.A.17) family.</text>
</comment>
<gene>
    <name evidence="7" type="ORF">LUZ62_015901</name>
</gene>
<dbReference type="Gene3D" id="1.20.1250.20">
    <property type="entry name" value="MFS general substrate transporter like domains"/>
    <property type="match status" value="1"/>
</dbReference>
<feature type="transmembrane region" description="Helical" evidence="6">
    <location>
        <begin position="190"/>
        <end position="209"/>
    </location>
</feature>
<comment type="caution">
    <text evidence="7">The sequence shown here is derived from an EMBL/GenBank/DDBJ whole genome shotgun (WGS) entry which is preliminary data.</text>
</comment>
<keyword evidence="4 6" id="KW-1133">Transmembrane helix</keyword>
<evidence type="ECO:0000313" key="7">
    <source>
        <dbReference type="EMBL" id="KAJ4803335.1"/>
    </source>
</evidence>
<protein>
    <submittedName>
        <fullName evidence="7">Protein NRT1/ PTR FAMILY 8.5</fullName>
    </submittedName>
</protein>
<name>A0AAV8GGI7_9POAL</name>
<evidence type="ECO:0000256" key="4">
    <source>
        <dbReference type="ARBA" id="ARBA00022989"/>
    </source>
</evidence>
<feature type="transmembrane region" description="Helical" evidence="6">
    <location>
        <begin position="407"/>
        <end position="425"/>
    </location>
</feature>
<keyword evidence="5 6" id="KW-0472">Membrane</keyword>
<dbReference type="InterPro" id="IPR000109">
    <property type="entry name" value="POT_fam"/>
</dbReference>
<keyword evidence="8" id="KW-1185">Reference proteome</keyword>
<evidence type="ECO:0000256" key="5">
    <source>
        <dbReference type="ARBA" id="ARBA00023136"/>
    </source>
</evidence>
<evidence type="ECO:0000256" key="1">
    <source>
        <dbReference type="ARBA" id="ARBA00004141"/>
    </source>
</evidence>
<dbReference type="PANTHER" id="PTHR11654">
    <property type="entry name" value="OLIGOPEPTIDE TRANSPORTER-RELATED"/>
    <property type="match status" value="1"/>
</dbReference>
<feature type="transmembrane region" description="Helical" evidence="6">
    <location>
        <begin position="488"/>
        <end position="508"/>
    </location>
</feature>
<feature type="transmembrane region" description="Helical" evidence="6">
    <location>
        <begin position="288"/>
        <end position="307"/>
    </location>
</feature>
<dbReference type="SUPFAM" id="SSF103473">
    <property type="entry name" value="MFS general substrate transporter"/>
    <property type="match status" value="2"/>
</dbReference>
<feature type="transmembrane region" description="Helical" evidence="6">
    <location>
        <begin position="221"/>
        <end position="241"/>
    </location>
</feature>
<keyword evidence="3 6" id="KW-0812">Transmembrane</keyword>
<dbReference type="Pfam" id="PF00854">
    <property type="entry name" value="PTR2"/>
    <property type="match status" value="1"/>
</dbReference>
<dbReference type="EMBL" id="JAMFTS010000001">
    <property type="protein sequence ID" value="KAJ4803335.1"/>
    <property type="molecule type" value="Genomic_DNA"/>
</dbReference>
<dbReference type="GO" id="GO:0022857">
    <property type="term" value="F:transmembrane transporter activity"/>
    <property type="evidence" value="ECO:0007669"/>
    <property type="project" value="InterPro"/>
</dbReference>
<feature type="transmembrane region" description="Helical" evidence="6">
    <location>
        <begin position="445"/>
        <end position="467"/>
    </location>
</feature>
<feature type="transmembrane region" description="Helical" evidence="6">
    <location>
        <begin position="540"/>
        <end position="558"/>
    </location>
</feature>
<proteinExistence type="inferred from homology"/>
<dbReference type="AlphaFoldDB" id="A0AAV8GGI7"/>
<comment type="subcellular location">
    <subcellularLocation>
        <location evidence="1">Membrane</location>
        <topology evidence="1">Multi-pass membrane protein</topology>
    </subcellularLocation>
</comment>
<feature type="transmembrane region" description="Helical" evidence="6">
    <location>
        <begin position="610"/>
        <end position="629"/>
    </location>
</feature>
<evidence type="ECO:0000313" key="8">
    <source>
        <dbReference type="Proteomes" id="UP001140206"/>
    </source>
</evidence>
<evidence type="ECO:0000256" key="3">
    <source>
        <dbReference type="ARBA" id="ARBA00022692"/>
    </source>
</evidence>
<sequence length="638" mass="70472">MANADTTTRGPSLSLTQFSSCCLKSESPLSVFFPHSEKIDSPLLNSPHRLNRLRSPRLPHSPCLTPRASTLVKRAIIDHSSAYCHWQIGLMEEARETLLVVEEESPNEERNTSAPDRQIGGWKPCSLIMCTEFCVCVAYYGIGRNLAVYLKTELLEDSVTAAAQASMWQGTCFLTTLIGAYMADSHWGNYLTIAAFMGIYFMGLVVLTLSTSLPLLKHSHFTSYLGLYMVALGVGSIKPCMSAFGADQFDDADTTAKGSFFSFYYLTVTIGALLAGTVVVWIQDNYGWTIGFGLLTILIGLAFTNLVSGSKFYRYRKPVGSPLTRMCQVIVAATRKFNMDLPENESLLCKATEKSEMSRGNEELENTPEFSFLNKASIVSASDFTTAGALNPWRLCTTSQVEELKSILRLLPIWATFILFASVSTQESTVFVEQGIFMNTRLGSLNIPPASLTTFDVLTVIVFTPLYDMIIIPITRQFTGKERGLSHLQRAGIGLFFSIIAMVSAAILETKRLEVASEEGLVHKKAAVSMSILWQIPQHVLVGIGEVLNQIGMLAFFYDQAPDSMRSLCLALALLTISLGGYVTSIILTTTDLVFGWIPDNLNQGHLDRFFWLVSGLCLLNLAVFVYLASRFKYKRSS</sequence>
<accession>A0AAV8GGI7</accession>
<evidence type="ECO:0000256" key="2">
    <source>
        <dbReference type="ARBA" id="ARBA00005982"/>
    </source>
</evidence>
<feature type="transmembrane region" description="Helical" evidence="6">
    <location>
        <begin position="262"/>
        <end position="282"/>
    </location>
</feature>
<reference evidence="7" key="1">
    <citation type="submission" date="2022-08" db="EMBL/GenBank/DDBJ databases">
        <authorList>
            <person name="Marques A."/>
        </authorList>
    </citation>
    <scope>NUCLEOTIDE SEQUENCE</scope>
    <source>
        <strain evidence="7">RhyPub2mFocal</strain>
        <tissue evidence="7">Leaves</tissue>
    </source>
</reference>
<organism evidence="7 8">
    <name type="scientific">Rhynchospora pubera</name>
    <dbReference type="NCBI Taxonomy" id="906938"/>
    <lineage>
        <taxon>Eukaryota</taxon>
        <taxon>Viridiplantae</taxon>
        <taxon>Streptophyta</taxon>
        <taxon>Embryophyta</taxon>
        <taxon>Tracheophyta</taxon>
        <taxon>Spermatophyta</taxon>
        <taxon>Magnoliopsida</taxon>
        <taxon>Liliopsida</taxon>
        <taxon>Poales</taxon>
        <taxon>Cyperaceae</taxon>
        <taxon>Cyperoideae</taxon>
        <taxon>Rhynchosporeae</taxon>
        <taxon>Rhynchospora</taxon>
    </lineage>
</organism>
<evidence type="ECO:0000256" key="6">
    <source>
        <dbReference type="SAM" id="Phobius"/>
    </source>
</evidence>